<evidence type="ECO:0000259" key="12">
    <source>
        <dbReference type="Pfam" id="PF00060"/>
    </source>
</evidence>
<evidence type="ECO:0000256" key="3">
    <source>
        <dbReference type="ARBA" id="ARBA00022692"/>
    </source>
</evidence>
<organism evidence="13 14">
    <name type="scientific">Stichopus japonicus</name>
    <name type="common">Sea cucumber</name>
    <dbReference type="NCBI Taxonomy" id="307972"/>
    <lineage>
        <taxon>Eukaryota</taxon>
        <taxon>Metazoa</taxon>
        <taxon>Echinodermata</taxon>
        <taxon>Eleutherozoa</taxon>
        <taxon>Echinozoa</taxon>
        <taxon>Holothuroidea</taxon>
        <taxon>Aspidochirotacea</taxon>
        <taxon>Aspidochirotida</taxon>
        <taxon>Stichopodidae</taxon>
        <taxon>Apostichopus</taxon>
    </lineage>
</organism>
<feature type="domain" description="Ionotropic glutamate receptor C-terminal" evidence="12">
    <location>
        <begin position="53"/>
        <end position="169"/>
    </location>
</feature>
<comment type="subcellular location">
    <subcellularLocation>
        <location evidence="1">Membrane</location>
        <topology evidence="1">Multi-pass membrane protein</topology>
    </subcellularLocation>
</comment>
<evidence type="ECO:0000256" key="7">
    <source>
        <dbReference type="ARBA" id="ARBA00023170"/>
    </source>
</evidence>
<gene>
    <name evidence="13" type="ORF">BSL78_22963</name>
</gene>
<dbReference type="Proteomes" id="UP000230750">
    <property type="component" value="Unassembled WGS sequence"/>
</dbReference>
<feature type="transmembrane region" description="Helical" evidence="11">
    <location>
        <begin position="53"/>
        <end position="75"/>
    </location>
</feature>
<comment type="caution">
    <text evidence="13">The sequence shown here is derived from an EMBL/GenBank/DDBJ whole genome shotgun (WGS) entry which is preliminary data.</text>
</comment>
<keyword evidence="8" id="KW-0325">Glycoprotein</keyword>
<dbReference type="OrthoDB" id="5984008at2759"/>
<evidence type="ECO:0000313" key="13">
    <source>
        <dbReference type="EMBL" id="PIK40199.1"/>
    </source>
</evidence>
<evidence type="ECO:0000313" key="14">
    <source>
        <dbReference type="Proteomes" id="UP000230750"/>
    </source>
</evidence>
<dbReference type="InterPro" id="IPR015683">
    <property type="entry name" value="Ionotropic_Glu_rcpt"/>
</dbReference>
<dbReference type="Pfam" id="PF00060">
    <property type="entry name" value="Lig_chan"/>
    <property type="match status" value="1"/>
</dbReference>
<dbReference type="GO" id="GO:0016020">
    <property type="term" value="C:membrane"/>
    <property type="evidence" value="ECO:0007669"/>
    <property type="project" value="UniProtKB-SubCell"/>
</dbReference>
<dbReference type="EMBL" id="MRZV01001152">
    <property type="protein sequence ID" value="PIK40199.1"/>
    <property type="molecule type" value="Genomic_DNA"/>
</dbReference>
<proteinExistence type="predicted"/>
<reference evidence="13 14" key="1">
    <citation type="journal article" date="2017" name="PLoS Biol.">
        <title>The sea cucumber genome provides insights into morphological evolution and visceral regeneration.</title>
        <authorList>
            <person name="Zhang X."/>
            <person name="Sun L."/>
            <person name="Yuan J."/>
            <person name="Sun Y."/>
            <person name="Gao Y."/>
            <person name="Zhang L."/>
            <person name="Li S."/>
            <person name="Dai H."/>
            <person name="Hamel J.F."/>
            <person name="Liu C."/>
            <person name="Yu Y."/>
            <person name="Liu S."/>
            <person name="Lin W."/>
            <person name="Guo K."/>
            <person name="Jin S."/>
            <person name="Xu P."/>
            <person name="Storey K.B."/>
            <person name="Huan P."/>
            <person name="Zhang T."/>
            <person name="Zhou Y."/>
            <person name="Zhang J."/>
            <person name="Lin C."/>
            <person name="Li X."/>
            <person name="Xing L."/>
            <person name="Huo D."/>
            <person name="Sun M."/>
            <person name="Wang L."/>
            <person name="Mercier A."/>
            <person name="Li F."/>
            <person name="Yang H."/>
            <person name="Xiang J."/>
        </authorList>
    </citation>
    <scope>NUCLEOTIDE SEQUENCE [LARGE SCALE GENOMIC DNA]</scope>
    <source>
        <strain evidence="13">Shaxun</strain>
        <tissue evidence="13">Muscle</tissue>
    </source>
</reference>
<evidence type="ECO:0000256" key="11">
    <source>
        <dbReference type="SAM" id="Phobius"/>
    </source>
</evidence>
<accession>A0A2G8JWV7</accession>
<evidence type="ECO:0000256" key="2">
    <source>
        <dbReference type="ARBA" id="ARBA00022448"/>
    </source>
</evidence>
<feature type="transmembrane region" description="Helical" evidence="11">
    <location>
        <begin position="125"/>
        <end position="145"/>
    </location>
</feature>
<keyword evidence="5" id="KW-0406">Ion transport</keyword>
<evidence type="ECO:0000256" key="8">
    <source>
        <dbReference type="ARBA" id="ARBA00023180"/>
    </source>
</evidence>
<dbReference type="GO" id="GO:0015276">
    <property type="term" value="F:ligand-gated monoatomic ion channel activity"/>
    <property type="evidence" value="ECO:0007669"/>
    <property type="project" value="InterPro"/>
</dbReference>
<evidence type="ECO:0000256" key="4">
    <source>
        <dbReference type="ARBA" id="ARBA00022989"/>
    </source>
</evidence>
<protein>
    <submittedName>
        <fullName evidence="13">Putative glutamate receptor 1</fullName>
    </submittedName>
</protein>
<name>A0A2G8JWV7_STIJA</name>
<keyword evidence="4 11" id="KW-1133">Transmembrane helix</keyword>
<keyword evidence="7 13" id="KW-0675">Receptor</keyword>
<evidence type="ECO:0000256" key="9">
    <source>
        <dbReference type="ARBA" id="ARBA00023286"/>
    </source>
</evidence>
<evidence type="ECO:0000256" key="1">
    <source>
        <dbReference type="ARBA" id="ARBA00004141"/>
    </source>
</evidence>
<evidence type="ECO:0000256" key="5">
    <source>
        <dbReference type="ARBA" id="ARBA00023065"/>
    </source>
</evidence>
<keyword evidence="6 11" id="KW-0472">Membrane</keyword>
<dbReference type="InterPro" id="IPR001320">
    <property type="entry name" value="Iontro_rcpt_C"/>
</dbReference>
<evidence type="ECO:0000256" key="10">
    <source>
        <dbReference type="ARBA" id="ARBA00023303"/>
    </source>
</evidence>
<keyword evidence="9" id="KW-1071">Ligand-gated ion channel</keyword>
<evidence type="ECO:0000256" key="6">
    <source>
        <dbReference type="ARBA" id="ARBA00023136"/>
    </source>
</evidence>
<dbReference type="STRING" id="307972.A0A2G8JWV7"/>
<keyword evidence="10" id="KW-0407">Ion channel</keyword>
<keyword evidence="2" id="KW-0813">Transport</keyword>
<dbReference type="Gene3D" id="1.10.287.70">
    <property type="match status" value="1"/>
</dbReference>
<dbReference type="SUPFAM" id="SSF53850">
    <property type="entry name" value="Periplasmic binding protein-like II"/>
    <property type="match status" value="1"/>
</dbReference>
<feature type="non-terminal residue" evidence="13">
    <location>
        <position position="1"/>
    </location>
</feature>
<dbReference type="PANTHER" id="PTHR18966">
    <property type="entry name" value="IONOTROPIC GLUTAMATE RECEPTOR"/>
    <property type="match status" value="1"/>
</dbReference>
<dbReference type="AlphaFoldDB" id="A0A2G8JWV7"/>
<keyword evidence="3 11" id="KW-0812">Transmembrane</keyword>
<sequence length="240" mass="28255">DADVAIGSLTKVGAREDAIDFTGTWYKSQLKVAILHPSWTFEYPFSLVFPLHVTAWAALVALFVIISSMVFFLGYCSPYEYRRLAERGEATEEEAGTFSIGESIFYCLSTGFWQSFHRSPKSWSLRLLSMFWFWFCICTIFLYAWNVNSVFKFSKTAIKIKDVHDLLFNDIHEFGAVRNSPSYDFYRFNKGQYRMVFDRILNSDRNLLEDRIEEAIYRVRRQWDGRYAVLGKKGFYHTRR</sequence>
<keyword evidence="14" id="KW-1185">Reference proteome</keyword>